<proteinExistence type="predicted"/>
<reference evidence="1 2" key="1">
    <citation type="submission" date="2015-09" db="EMBL/GenBank/DDBJ databases">
        <title>Sorangium comparison.</title>
        <authorList>
            <person name="Zaburannyi N."/>
            <person name="Bunk B."/>
            <person name="Overmann J."/>
            <person name="Mueller R."/>
        </authorList>
    </citation>
    <scope>NUCLEOTIDE SEQUENCE [LARGE SCALE GENOMIC DNA]</scope>
    <source>
        <strain evidence="1 2">So ce26</strain>
    </source>
</reference>
<dbReference type="EMBL" id="CP012673">
    <property type="protein sequence ID" value="AUX47619.1"/>
    <property type="molecule type" value="Genomic_DNA"/>
</dbReference>
<organism evidence="1 2">
    <name type="scientific">Sorangium cellulosum</name>
    <name type="common">Polyangium cellulosum</name>
    <dbReference type="NCBI Taxonomy" id="56"/>
    <lineage>
        <taxon>Bacteria</taxon>
        <taxon>Pseudomonadati</taxon>
        <taxon>Myxococcota</taxon>
        <taxon>Polyangia</taxon>
        <taxon>Polyangiales</taxon>
        <taxon>Polyangiaceae</taxon>
        <taxon>Sorangium</taxon>
    </lineage>
</organism>
<protein>
    <submittedName>
        <fullName evidence="1">Uncharacterized protein</fullName>
    </submittedName>
</protein>
<evidence type="ECO:0000313" key="1">
    <source>
        <dbReference type="EMBL" id="AUX47619.1"/>
    </source>
</evidence>
<accession>A0A2L0F866</accession>
<sequence length="42" mass="4297">MVERDQLSSGIGLGVYEAITQFQALASADEEEGARARAAAGG</sequence>
<evidence type="ECO:0000313" key="2">
    <source>
        <dbReference type="Proteomes" id="UP000238348"/>
    </source>
</evidence>
<gene>
    <name evidence="1" type="ORF">SOCE26_091410</name>
</gene>
<dbReference type="Proteomes" id="UP000238348">
    <property type="component" value="Chromosome"/>
</dbReference>
<name>A0A2L0F866_SORCE</name>
<dbReference type="AlphaFoldDB" id="A0A2L0F866"/>